<dbReference type="EMBL" id="BMPG01000003">
    <property type="protein sequence ID" value="GGL66698.1"/>
    <property type="molecule type" value="Genomic_DNA"/>
</dbReference>
<name>A0A830FP66_9EURY</name>
<comment type="caution">
    <text evidence="6">The sequence shown here is derived from an EMBL/GenBank/DDBJ whole genome shotgun (WGS) entry which is preliminary data.</text>
</comment>
<dbReference type="SMART" id="SM00382">
    <property type="entry name" value="AAA"/>
    <property type="match status" value="1"/>
</dbReference>
<accession>A0A830FP66</accession>
<dbReference type="AlphaFoldDB" id="A0A830FP66"/>
<dbReference type="PANTHER" id="PTHR43335:SF4">
    <property type="entry name" value="ABC TRANSPORTER, ATP-BINDING PROTEIN"/>
    <property type="match status" value="1"/>
</dbReference>
<dbReference type="PANTHER" id="PTHR43335">
    <property type="entry name" value="ABC TRANSPORTER, ATP-BINDING PROTEIN"/>
    <property type="match status" value="1"/>
</dbReference>
<keyword evidence="2" id="KW-0813">Transport</keyword>
<keyword evidence="3" id="KW-0547">Nucleotide-binding</keyword>
<dbReference type="PROSITE" id="PS50893">
    <property type="entry name" value="ABC_TRANSPORTER_2"/>
    <property type="match status" value="1"/>
</dbReference>
<dbReference type="Gene3D" id="3.40.50.300">
    <property type="entry name" value="P-loop containing nucleotide triphosphate hydrolases"/>
    <property type="match status" value="1"/>
</dbReference>
<protein>
    <submittedName>
        <fullName evidence="6">Copper ABC transporter ATP-binding protein</fullName>
    </submittedName>
</protein>
<dbReference type="SUPFAM" id="SSF52540">
    <property type="entry name" value="P-loop containing nucleoside triphosphate hydrolases"/>
    <property type="match status" value="1"/>
</dbReference>
<evidence type="ECO:0000259" key="5">
    <source>
        <dbReference type="PROSITE" id="PS50893"/>
    </source>
</evidence>
<reference evidence="6" key="2">
    <citation type="submission" date="2020-09" db="EMBL/GenBank/DDBJ databases">
        <authorList>
            <person name="Sun Q."/>
            <person name="Ohkuma M."/>
        </authorList>
    </citation>
    <scope>NUCLEOTIDE SEQUENCE</scope>
    <source>
        <strain evidence="6">JCM 19596</strain>
    </source>
</reference>
<sequence length="252" mass="27264">MSGPAIETVDLTKRYGNQVAVDSLDLTVRDGEIYGFLGPNGAGKSTTIGLLMDYLRPTSGSMQVLGLDPQQDVVDLHGRVGVLPDRFSLYEDLTGRRHLEFVIDTKHATNDPESVLERVGLADAIDREAGEYSQGMGQRLALAMALVGGPDLLVLDEPFTGLDPHGVRRVREIVHEEHDRGATVFFSSHVLGQVELVCDRVGILHHGRLVTEGSLDELRSAVDLEADASMEDVFVAYTDTPDVNATSGEGGR</sequence>
<dbReference type="GO" id="GO:0005524">
    <property type="term" value="F:ATP binding"/>
    <property type="evidence" value="ECO:0007669"/>
    <property type="project" value="UniProtKB-KW"/>
</dbReference>
<dbReference type="InterPro" id="IPR027417">
    <property type="entry name" value="P-loop_NTPase"/>
</dbReference>
<dbReference type="InterPro" id="IPR003593">
    <property type="entry name" value="AAA+_ATPase"/>
</dbReference>
<comment type="similarity">
    <text evidence="1">Belongs to the ABC transporter superfamily.</text>
</comment>
<organism evidence="6 7">
    <name type="scientific">Halocalculus aciditolerans</name>
    <dbReference type="NCBI Taxonomy" id="1383812"/>
    <lineage>
        <taxon>Archaea</taxon>
        <taxon>Methanobacteriati</taxon>
        <taxon>Methanobacteriota</taxon>
        <taxon>Stenosarchaea group</taxon>
        <taxon>Halobacteria</taxon>
        <taxon>Halobacteriales</taxon>
        <taxon>Halobacteriaceae</taxon>
        <taxon>Halocalculus</taxon>
    </lineage>
</organism>
<evidence type="ECO:0000313" key="6">
    <source>
        <dbReference type="EMBL" id="GGL66698.1"/>
    </source>
</evidence>
<dbReference type="GO" id="GO:0016887">
    <property type="term" value="F:ATP hydrolysis activity"/>
    <property type="evidence" value="ECO:0007669"/>
    <property type="project" value="InterPro"/>
</dbReference>
<dbReference type="OrthoDB" id="87732at2157"/>
<dbReference type="Proteomes" id="UP000607197">
    <property type="component" value="Unassembled WGS sequence"/>
</dbReference>
<feature type="domain" description="ABC transporter" evidence="5">
    <location>
        <begin position="6"/>
        <end position="231"/>
    </location>
</feature>
<dbReference type="Pfam" id="PF00005">
    <property type="entry name" value="ABC_tran"/>
    <property type="match status" value="1"/>
</dbReference>
<dbReference type="InterPro" id="IPR003439">
    <property type="entry name" value="ABC_transporter-like_ATP-bd"/>
</dbReference>
<evidence type="ECO:0000256" key="2">
    <source>
        <dbReference type="ARBA" id="ARBA00022448"/>
    </source>
</evidence>
<evidence type="ECO:0000256" key="3">
    <source>
        <dbReference type="ARBA" id="ARBA00022741"/>
    </source>
</evidence>
<dbReference type="RefSeq" id="WP_188979561.1">
    <property type="nucleotide sequence ID" value="NZ_BMPG01000003.1"/>
</dbReference>
<keyword evidence="4 6" id="KW-0067">ATP-binding</keyword>
<dbReference type="CDD" id="cd03230">
    <property type="entry name" value="ABC_DR_subfamily_A"/>
    <property type="match status" value="1"/>
</dbReference>
<evidence type="ECO:0000256" key="1">
    <source>
        <dbReference type="ARBA" id="ARBA00005417"/>
    </source>
</evidence>
<proteinExistence type="inferred from homology"/>
<evidence type="ECO:0000256" key="4">
    <source>
        <dbReference type="ARBA" id="ARBA00022840"/>
    </source>
</evidence>
<reference evidence="6" key="1">
    <citation type="journal article" date="2014" name="Int. J. Syst. Evol. Microbiol.">
        <title>Complete genome sequence of Corynebacterium casei LMG S-19264T (=DSM 44701T), isolated from a smear-ripened cheese.</title>
        <authorList>
            <consortium name="US DOE Joint Genome Institute (JGI-PGF)"/>
            <person name="Walter F."/>
            <person name="Albersmeier A."/>
            <person name="Kalinowski J."/>
            <person name="Ruckert C."/>
        </authorList>
    </citation>
    <scope>NUCLEOTIDE SEQUENCE</scope>
    <source>
        <strain evidence="6">JCM 19596</strain>
    </source>
</reference>
<evidence type="ECO:0000313" key="7">
    <source>
        <dbReference type="Proteomes" id="UP000607197"/>
    </source>
</evidence>
<keyword evidence="7" id="KW-1185">Reference proteome</keyword>
<gene>
    <name evidence="6" type="ORF">GCM10009039_25830</name>
</gene>